<feature type="compositionally biased region" description="Basic and acidic residues" evidence="4">
    <location>
        <begin position="1129"/>
        <end position="1139"/>
    </location>
</feature>
<gene>
    <name evidence="6" type="ORF">Cvel_1845</name>
</gene>
<dbReference type="InterPro" id="IPR008847">
    <property type="entry name" value="Suf"/>
</dbReference>
<feature type="compositionally biased region" description="Basic and acidic residues" evidence="4">
    <location>
        <begin position="788"/>
        <end position="797"/>
    </location>
</feature>
<dbReference type="PANTHER" id="PTHR19980:SF0">
    <property type="entry name" value="CLEAVAGE STIMULATION FACTOR SUBUNIT 3"/>
    <property type="match status" value="1"/>
</dbReference>
<feature type="region of interest" description="Disordered" evidence="4">
    <location>
        <begin position="788"/>
        <end position="814"/>
    </location>
</feature>
<feature type="compositionally biased region" description="Acidic residues" evidence="4">
    <location>
        <begin position="1046"/>
        <end position="1068"/>
    </location>
</feature>
<evidence type="ECO:0000259" key="5">
    <source>
        <dbReference type="Pfam" id="PF05843"/>
    </source>
</evidence>
<organism evidence="6">
    <name type="scientific">Chromera velia CCMP2878</name>
    <dbReference type="NCBI Taxonomy" id="1169474"/>
    <lineage>
        <taxon>Eukaryota</taxon>
        <taxon>Sar</taxon>
        <taxon>Alveolata</taxon>
        <taxon>Colpodellida</taxon>
        <taxon>Chromeraceae</taxon>
        <taxon>Chromera</taxon>
    </lineage>
</organism>
<dbReference type="EMBL" id="CDMZ01005173">
    <property type="protein sequence ID" value="CEM52190.1"/>
    <property type="molecule type" value="Genomic_DNA"/>
</dbReference>
<dbReference type="GO" id="GO:0003729">
    <property type="term" value="F:mRNA binding"/>
    <property type="evidence" value="ECO:0007669"/>
    <property type="project" value="TreeGrafter"/>
</dbReference>
<comment type="subcellular location">
    <subcellularLocation>
        <location evidence="1">Nucleus</location>
    </subcellularLocation>
</comment>
<evidence type="ECO:0000313" key="6">
    <source>
        <dbReference type="EMBL" id="CEM52190.1"/>
    </source>
</evidence>
<feature type="compositionally biased region" description="Basic and acidic residues" evidence="4">
    <location>
        <begin position="1000"/>
        <end position="1020"/>
    </location>
</feature>
<dbReference type="SUPFAM" id="SSF48452">
    <property type="entry name" value="TPR-like"/>
    <property type="match status" value="1"/>
</dbReference>
<feature type="region of interest" description="Disordered" evidence="4">
    <location>
        <begin position="1158"/>
        <end position="1188"/>
    </location>
</feature>
<evidence type="ECO:0000256" key="2">
    <source>
        <dbReference type="ARBA" id="ARBA00022737"/>
    </source>
</evidence>
<dbReference type="AlphaFoldDB" id="A0A0G4I5F6"/>
<feature type="compositionally biased region" description="Basic and acidic residues" evidence="4">
    <location>
        <begin position="843"/>
        <end position="860"/>
    </location>
</feature>
<evidence type="ECO:0000256" key="4">
    <source>
        <dbReference type="SAM" id="MobiDB-lite"/>
    </source>
</evidence>
<accession>A0A0G4I5F6</accession>
<proteinExistence type="predicted"/>
<dbReference type="InterPro" id="IPR011990">
    <property type="entry name" value="TPR-like_helical_dom_sf"/>
</dbReference>
<dbReference type="GO" id="GO:0005634">
    <property type="term" value="C:nucleus"/>
    <property type="evidence" value="ECO:0007669"/>
    <property type="project" value="UniProtKB-SubCell"/>
</dbReference>
<feature type="compositionally biased region" description="Low complexity" evidence="4">
    <location>
        <begin position="1021"/>
        <end position="1038"/>
    </location>
</feature>
<dbReference type="InterPro" id="IPR045243">
    <property type="entry name" value="Rna14-like"/>
</dbReference>
<dbReference type="VEuPathDB" id="CryptoDB:Cvel_1845"/>
<feature type="region of interest" description="Disordered" evidence="4">
    <location>
        <begin position="840"/>
        <end position="860"/>
    </location>
</feature>
<feature type="domain" description="Suppressor of forked" evidence="5">
    <location>
        <begin position="251"/>
        <end position="503"/>
    </location>
</feature>
<reference evidence="6" key="1">
    <citation type="submission" date="2014-11" db="EMBL/GenBank/DDBJ databases">
        <authorList>
            <person name="Otto D Thomas"/>
            <person name="Naeem Raeece"/>
        </authorList>
    </citation>
    <scope>NUCLEOTIDE SEQUENCE</scope>
</reference>
<evidence type="ECO:0000256" key="3">
    <source>
        <dbReference type="ARBA" id="ARBA00023242"/>
    </source>
</evidence>
<evidence type="ECO:0000256" key="1">
    <source>
        <dbReference type="ARBA" id="ARBA00004123"/>
    </source>
</evidence>
<keyword evidence="2" id="KW-0677">Repeat</keyword>
<dbReference type="Gene3D" id="1.25.40.10">
    <property type="entry name" value="Tetratricopeptide repeat domain"/>
    <property type="match status" value="1"/>
</dbReference>
<dbReference type="PANTHER" id="PTHR19980">
    <property type="entry name" value="RNA CLEAVAGE STIMULATION FACTOR"/>
    <property type="match status" value="1"/>
</dbReference>
<dbReference type="Pfam" id="PF05843">
    <property type="entry name" value="Suf"/>
    <property type="match status" value="1"/>
</dbReference>
<dbReference type="GO" id="GO:0031124">
    <property type="term" value="P:mRNA 3'-end processing"/>
    <property type="evidence" value="ECO:0007669"/>
    <property type="project" value="InterPro"/>
</dbReference>
<feature type="region of interest" description="Disordered" evidence="4">
    <location>
        <begin position="1110"/>
        <end position="1146"/>
    </location>
</feature>
<keyword evidence="3" id="KW-0539">Nucleus</keyword>
<protein>
    <recommendedName>
        <fullName evidence="5">Suppressor of forked domain-containing protein</fullName>
    </recommendedName>
</protein>
<sequence>MAGGDGETTQESVGRQFDSVSRFESFVQGYVLNCEQNDDILKALRVIQEAVQEAPLSVRLWLFYASFLERRLEAIVAADQEEKNGQGGDVHFLSYQLGRGRQIVPPGYSLEVDDARASCEASQAVVDVLEAACEVCSHFSLHVARVDFARRRLSAKQYLRTLEEAAKTVGCDHRSFDIWSDLISLQIRVFNCGKKEKGETDGLLPDRLLFGDDAVALSGTEEEVSVLAPLSRQPEKEKEKGASTGTTVADLAVIRRNYGRWLAVPTTASDHWEAYYRFEKSLNVSRFIDELIPKYEATFTAARQMWPMIGSLYAHSLGEKEMNTPERLRDAETAEEQLRDWNRWVKVLQFEASASSPGAQQEVDGSERKPTGDDIGTQRVAYAWWRSLFHCAFVEEAWIVFSRWLDSRGFVDRATETLVRALDRFLPGSFPLVFELATRSEREGDIRGAAEWFLSHLSSHRGLHSESGWESGQTKGGRALAEILFFKFIRRNFGDRIVRQVLRQMMLAGGRGEGRERTGTLAWQTIAHEMLCEWEPFRVRGLSPGDPLNLSGEGGDEIPPPLSVVDGIFRAACGKDGPLEASEELSHLMVVLACEGRWFSRAEDVVESTCSRWEEEARGSGRGDVSALGGAAGVVSPEVKRKRRIAHMRGLLVVLWEESARMIREVGETEGVSEGQGRLESGDGDLEHARRRFLEAVAEVGDQRDASQLLSVIASSVVSSPFLRSFSASRRKKQPDVFTLCSVTRLFLSRSHAEGGARLLTVVSGHRLQGSCRSSLDLLTERLRDRAKRNHEMDRGPGRSPVLVAGSPSAPRTSQWVHEGAVGVGGFLELEDSALSLSQEAEELARGERRGAGGERQRGEMGRTVEFDPLSLCVGRPRSRLMGDGPSMEQTVGITAADSCLQVRNALVPDQIPKALCDFAALLPAPPPVFGPLSDAELHRRVALLLQEVSAFDFPDVPLHRFKPLRKEAEAPRKRPGGASEKRPNGVRRSIISARKRAKQTADEKDKEKEKDDQEKENGEGSHNGAASAAPSAGLANGRPTVAETTEAEEDEEEEGDEFSDSSSEDETWMGKKRKRTGRAAMVVKPLDALLAKFQWESYRQAKSARLLESYRLRDSAARPQDQSSPAAEARKEGEKESHPALLPSEKAVIEALTHDFTHPGGLQRQSANMDNGHPLQDGLPYNGDPQLLGLPVGVMKAVKEESDSEGDGEED</sequence>
<feature type="region of interest" description="Disordered" evidence="4">
    <location>
        <begin position="965"/>
        <end position="1082"/>
    </location>
</feature>
<name>A0A0G4I5F6_9ALVE</name>